<accession>A0A6V4SVU4</accession>
<reference evidence="2" key="1">
    <citation type="submission" date="2021-01" db="EMBL/GenBank/DDBJ databases">
        <authorList>
            <person name="Corre E."/>
            <person name="Pelletier E."/>
            <person name="Niang G."/>
            <person name="Scheremetjew M."/>
            <person name="Finn R."/>
            <person name="Kale V."/>
            <person name="Holt S."/>
            <person name="Cochrane G."/>
            <person name="Meng A."/>
            <person name="Brown T."/>
            <person name="Cohen L."/>
        </authorList>
    </citation>
    <scope>NUCLEOTIDE SEQUENCE</scope>
    <source>
        <strain evidence="2">UIO037</strain>
    </source>
</reference>
<protein>
    <submittedName>
        <fullName evidence="2">Uncharacterized protein</fullName>
    </submittedName>
</protein>
<evidence type="ECO:0000313" key="2">
    <source>
        <dbReference type="EMBL" id="CAE2237969.1"/>
    </source>
</evidence>
<name>A0A6V4SVU4_9EUKA</name>
<evidence type="ECO:0000256" key="1">
    <source>
        <dbReference type="SAM" id="MobiDB-lite"/>
    </source>
</evidence>
<dbReference type="EMBL" id="HBKO01027102">
    <property type="protein sequence ID" value="CAE2237969.1"/>
    <property type="molecule type" value="Transcribed_RNA"/>
</dbReference>
<proteinExistence type="predicted"/>
<feature type="region of interest" description="Disordered" evidence="1">
    <location>
        <begin position="1"/>
        <end position="96"/>
    </location>
</feature>
<organism evidence="2">
    <name type="scientific">Prymnesium polylepis</name>
    <dbReference type="NCBI Taxonomy" id="72548"/>
    <lineage>
        <taxon>Eukaryota</taxon>
        <taxon>Haptista</taxon>
        <taxon>Haptophyta</taxon>
        <taxon>Prymnesiophyceae</taxon>
        <taxon>Prymnesiales</taxon>
        <taxon>Prymnesiaceae</taxon>
        <taxon>Prymnesium</taxon>
    </lineage>
</organism>
<dbReference type="AlphaFoldDB" id="A0A6V4SVU4"/>
<sequence>MPRGSSWGGRSDFSPSRMRGRSPIKERPKSASPVKTKKGSQPEGPKRVASPPASFRSQMNGVVPGYTGHMPGDVFKSGHSSFGNLPDGAPTSMSPQGHKSLSGGVGGGLHPFEGVRPHPQHNFVTRPANTITMADHVEGYTGHVPTRGPWEKGMVVKVTGNPLRGKPPGWTV</sequence>
<gene>
    <name evidence="2" type="ORF">CPOL0286_LOCUS12445</name>
</gene>